<evidence type="ECO:0000256" key="13">
    <source>
        <dbReference type="SAM" id="Phobius"/>
    </source>
</evidence>
<keyword evidence="5" id="KW-0221">Differentiation</keyword>
<keyword evidence="4 13" id="KW-0812">Transmembrane</keyword>
<comment type="caution">
    <text evidence="14">The sequence shown here is derived from an EMBL/GenBank/DDBJ whole genome shotgun (WGS) entry which is preliminary data.</text>
</comment>
<dbReference type="OrthoDB" id="9664324at2759"/>
<feature type="region of interest" description="Disordered" evidence="12">
    <location>
        <begin position="1"/>
        <end position="55"/>
    </location>
</feature>
<dbReference type="Gene3D" id="1.20.140.150">
    <property type="match status" value="1"/>
</dbReference>
<evidence type="ECO:0000256" key="6">
    <source>
        <dbReference type="ARBA" id="ARBA00022871"/>
    </source>
</evidence>
<gene>
    <name evidence="14" type="ORF">J0S82_017061</name>
</gene>
<evidence type="ECO:0000256" key="2">
    <source>
        <dbReference type="ARBA" id="ARBA00022473"/>
    </source>
</evidence>
<feature type="compositionally biased region" description="Basic and acidic residues" evidence="12">
    <location>
        <begin position="1"/>
        <end position="27"/>
    </location>
</feature>
<evidence type="ECO:0000256" key="5">
    <source>
        <dbReference type="ARBA" id="ARBA00022782"/>
    </source>
</evidence>
<feature type="transmembrane region" description="Helical" evidence="13">
    <location>
        <begin position="234"/>
        <end position="255"/>
    </location>
</feature>
<dbReference type="FunFam" id="1.20.140.150:FF:000074">
    <property type="entry name" value="Outer dense fiber of sperm tails 4"/>
    <property type="match status" value="1"/>
</dbReference>
<sequence length="433" mass="48869">MSSLGQEEKGMSTRDLESEERAGKQDSVEESVGQECEKRCSVSGSDNARQMSTESDKPSLLPLQWKMKHSSRWLEQVLASELSLIAFILLLVMVFSKKWLYLSGSRFYQRWPMNVSTRIYTSAHIMSMGLLPICKVKRCPNSENGQDSFKLWTNHPIFGLAKITFSLTVGLGFILTIWLHLLYLPVCQKLPMFAWIGTVMSFSEVTFIFSTLMLFPINLWIFELKKNLSIPIGWSYFIGWLVFILYLTCGILCYFNHKHFWGLIQIHPSDTESISSNDSSTQNTEEITSNVLNVSVNQEGVLDPGQGTSSLDSESKKALSEPLDSDSKKEFSGQLDSESKNISEPLDSEPKSKFSEPLDSEPKSKFSEPLDSEPKSKFSEPPDSESKKTFSEPLDSEPKSKFSEPPDSESKKTFSEPLDSEPKSKFSEPPDSE</sequence>
<dbReference type="PANTHER" id="PTHR10671:SF94">
    <property type="entry name" value="OUTER DENSE FIBER PROTEIN 4"/>
    <property type="match status" value="1"/>
</dbReference>
<dbReference type="InterPro" id="IPR050579">
    <property type="entry name" value="PMP-22/EMP/MP20-like"/>
</dbReference>
<keyword evidence="15" id="KW-1185">Reference proteome</keyword>
<dbReference type="GO" id="GO:0007283">
    <property type="term" value="P:spermatogenesis"/>
    <property type="evidence" value="ECO:0007669"/>
    <property type="project" value="UniProtKB-KW"/>
</dbReference>
<dbReference type="GO" id="GO:0005886">
    <property type="term" value="C:plasma membrane"/>
    <property type="evidence" value="ECO:0007669"/>
    <property type="project" value="TreeGrafter"/>
</dbReference>
<feature type="transmembrane region" description="Helical" evidence="13">
    <location>
        <begin position="193"/>
        <end position="222"/>
    </location>
</feature>
<keyword evidence="7 13" id="KW-1133">Transmembrane helix</keyword>
<keyword evidence="6" id="KW-0744">Spermatogenesis</keyword>
<evidence type="ECO:0000256" key="8">
    <source>
        <dbReference type="ARBA" id="ARBA00023136"/>
    </source>
</evidence>
<protein>
    <recommendedName>
        <fullName evidence="10">Outer dense fiber protein 4</fullName>
    </recommendedName>
    <alternativeName>
        <fullName evidence="11">Outer dense fiber of sperm tails protein 4</fullName>
    </alternativeName>
</protein>
<dbReference type="EMBL" id="JAGFMF010012125">
    <property type="protein sequence ID" value="KAG8507122.1"/>
    <property type="molecule type" value="Genomic_DNA"/>
</dbReference>
<proteinExistence type="predicted"/>
<dbReference type="AlphaFoldDB" id="A0A8J5ZUQ2"/>
<dbReference type="PANTHER" id="PTHR10671">
    <property type="entry name" value="EPITHELIAL MEMBRANE PROTEIN-RELATED"/>
    <property type="match status" value="1"/>
</dbReference>
<comment type="function">
    <text evidence="9">Component of the outer dense fibers (ODF) of spermatozoa which could be involved in sperm tail structure, sperm movement and general organization of cellular cytoskeleton.</text>
</comment>
<feature type="compositionally biased region" description="Polar residues" evidence="12">
    <location>
        <begin position="42"/>
        <end position="53"/>
    </location>
</feature>
<feature type="region of interest" description="Disordered" evidence="12">
    <location>
        <begin position="302"/>
        <end position="433"/>
    </location>
</feature>
<evidence type="ECO:0000256" key="12">
    <source>
        <dbReference type="SAM" id="MobiDB-lite"/>
    </source>
</evidence>
<reference evidence="14" key="1">
    <citation type="journal article" date="2021" name="Evol. Appl.">
        <title>The genome of the Pyrenean desman and the effects of bottlenecks and inbreeding on the genomic landscape of an endangered species.</title>
        <authorList>
            <person name="Escoda L."/>
            <person name="Castresana J."/>
        </authorList>
    </citation>
    <scope>NUCLEOTIDE SEQUENCE</scope>
    <source>
        <strain evidence="14">IBE-C5619</strain>
    </source>
</reference>
<evidence type="ECO:0000256" key="10">
    <source>
        <dbReference type="ARBA" id="ARBA00073557"/>
    </source>
</evidence>
<dbReference type="GO" id="GO:0030154">
    <property type="term" value="P:cell differentiation"/>
    <property type="evidence" value="ECO:0007669"/>
    <property type="project" value="UniProtKB-KW"/>
</dbReference>
<evidence type="ECO:0000256" key="3">
    <source>
        <dbReference type="ARBA" id="ARBA00022553"/>
    </source>
</evidence>
<evidence type="ECO:0000313" key="14">
    <source>
        <dbReference type="EMBL" id="KAG8507122.1"/>
    </source>
</evidence>
<evidence type="ECO:0000256" key="9">
    <source>
        <dbReference type="ARBA" id="ARBA00054558"/>
    </source>
</evidence>
<keyword evidence="8 13" id="KW-0472">Membrane</keyword>
<organism evidence="14 15">
    <name type="scientific">Galemys pyrenaicus</name>
    <name type="common">Iberian desman</name>
    <name type="synonym">Pyrenean desman</name>
    <dbReference type="NCBI Taxonomy" id="202257"/>
    <lineage>
        <taxon>Eukaryota</taxon>
        <taxon>Metazoa</taxon>
        <taxon>Chordata</taxon>
        <taxon>Craniata</taxon>
        <taxon>Vertebrata</taxon>
        <taxon>Euteleostomi</taxon>
        <taxon>Mammalia</taxon>
        <taxon>Eutheria</taxon>
        <taxon>Laurasiatheria</taxon>
        <taxon>Eulipotyphla</taxon>
        <taxon>Talpidae</taxon>
        <taxon>Galemys</taxon>
    </lineage>
</organism>
<feature type="transmembrane region" description="Helical" evidence="13">
    <location>
        <begin position="157"/>
        <end position="181"/>
    </location>
</feature>
<keyword evidence="3" id="KW-0597">Phosphoprotein</keyword>
<keyword evidence="2" id="KW-0217">Developmental protein</keyword>
<evidence type="ECO:0000256" key="4">
    <source>
        <dbReference type="ARBA" id="ARBA00022692"/>
    </source>
</evidence>
<name>A0A8J5ZUQ2_GALPY</name>
<accession>A0A8J5ZUQ2</accession>
<evidence type="ECO:0000313" key="15">
    <source>
        <dbReference type="Proteomes" id="UP000700334"/>
    </source>
</evidence>
<feature type="compositionally biased region" description="Basic and acidic residues" evidence="12">
    <location>
        <begin position="348"/>
        <end position="433"/>
    </location>
</feature>
<comment type="subcellular location">
    <subcellularLocation>
        <location evidence="1">Membrane</location>
        <topology evidence="1">Multi-pass membrane protein</topology>
    </subcellularLocation>
</comment>
<evidence type="ECO:0000256" key="11">
    <source>
        <dbReference type="ARBA" id="ARBA00079416"/>
    </source>
</evidence>
<evidence type="ECO:0000256" key="7">
    <source>
        <dbReference type="ARBA" id="ARBA00022989"/>
    </source>
</evidence>
<feature type="transmembrane region" description="Helical" evidence="13">
    <location>
        <begin position="77"/>
        <end position="96"/>
    </location>
</feature>
<feature type="compositionally biased region" description="Basic and acidic residues" evidence="12">
    <location>
        <begin position="313"/>
        <end position="341"/>
    </location>
</feature>
<evidence type="ECO:0000256" key="1">
    <source>
        <dbReference type="ARBA" id="ARBA00004141"/>
    </source>
</evidence>
<dbReference type="Proteomes" id="UP000700334">
    <property type="component" value="Unassembled WGS sequence"/>
</dbReference>